<dbReference type="AlphaFoldDB" id="A0A5S4W2Q0"/>
<dbReference type="OrthoDB" id="8231111at2"/>
<name>A0A5S4W2Q0_9BRAD</name>
<evidence type="ECO:0000313" key="3">
    <source>
        <dbReference type="Proteomes" id="UP000324853"/>
    </source>
</evidence>
<proteinExistence type="predicted"/>
<keyword evidence="3" id="KW-1185">Reference proteome</keyword>
<dbReference type="RefSeq" id="WP_148755648.1">
    <property type="nucleotide sequence ID" value="NZ_VSSR01000073.1"/>
</dbReference>
<reference evidence="2 3" key="1">
    <citation type="submission" date="2019-08" db="EMBL/GenBank/DDBJ databases">
        <title>Bradyrhizobium hipponensis sp. nov., a rhizobium isolated from a Lupinus angustifolius root nodule in Tunisia.</title>
        <authorList>
            <person name="Off K."/>
            <person name="Rejili M."/>
            <person name="Mars M."/>
            <person name="Brachmann A."/>
            <person name="Marin M."/>
        </authorList>
    </citation>
    <scope>NUCLEOTIDE SEQUENCE [LARGE SCALE GENOMIC DNA]</scope>
    <source>
        <strain evidence="2 3">CTAW11</strain>
    </source>
</reference>
<evidence type="ECO:0000256" key="1">
    <source>
        <dbReference type="SAM" id="SignalP"/>
    </source>
</evidence>
<keyword evidence="1" id="KW-0732">Signal</keyword>
<dbReference type="Proteomes" id="UP000324853">
    <property type="component" value="Unassembled WGS sequence"/>
</dbReference>
<protein>
    <recommendedName>
        <fullName evidence="4">DUF3617 family protein</fullName>
    </recommendedName>
</protein>
<evidence type="ECO:0008006" key="4">
    <source>
        <dbReference type="Google" id="ProtNLM"/>
    </source>
</evidence>
<feature type="signal peptide" evidence="1">
    <location>
        <begin position="1"/>
        <end position="23"/>
    </location>
</feature>
<dbReference type="EMBL" id="VSSR01000073">
    <property type="protein sequence ID" value="TYL73995.1"/>
    <property type="molecule type" value="Genomic_DNA"/>
</dbReference>
<accession>A0A5S4W2Q0</accession>
<organism evidence="2 3">
    <name type="scientific">Bradyrhizobium cytisi</name>
    <dbReference type="NCBI Taxonomy" id="515489"/>
    <lineage>
        <taxon>Bacteria</taxon>
        <taxon>Pseudomonadati</taxon>
        <taxon>Pseudomonadota</taxon>
        <taxon>Alphaproteobacteria</taxon>
        <taxon>Hyphomicrobiales</taxon>
        <taxon>Nitrobacteraceae</taxon>
        <taxon>Bradyrhizobium</taxon>
    </lineage>
</organism>
<evidence type="ECO:0000313" key="2">
    <source>
        <dbReference type="EMBL" id="TYL73995.1"/>
    </source>
</evidence>
<gene>
    <name evidence="2" type="ORF">FXB38_35810</name>
</gene>
<sequence length="133" mass="14658">MKPIRFIPTLVSCWIALGIPANALEINGAWATSPSSCSQVFMKKDGAISFRQDSDQYGGGFILDGDRIRGQMQTCTINRRKEDGNVIHMIAKCADDIMTSNIQFSAKIIDGNTIARIFPGMPEFTLSYSRCAM</sequence>
<feature type="chain" id="PRO_5024367806" description="DUF3617 family protein" evidence="1">
    <location>
        <begin position="24"/>
        <end position="133"/>
    </location>
</feature>
<comment type="caution">
    <text evidence="2">The sequence shown here is derived from an EMBL/GenBank/DDBJ whole genome shotgun (WGS) entry which is preliminary data.</text>
</comment>